<keyword evidence="2" id="KW-0812">Transmembrane</keyword>
<evidence type="ECO:0000256" key="1">
    <source>
        <dbReference type="SAM" id="MobiDB-lite"/>
    </source>
</evidence>
<keyword evidence="2" id="KW-1133">Transmembrane helix</keyword>
<dbReference type="Proteomes" id="UP000680206">
    <property type="component" value="Unassembled WGS sequence"/>
</dbReference>
<organism evidence="3 4">
    <name type="scientific">Actinomadura violacea</name>
    <dbReference type="NCBI Taxonomy" id="2819934"/>
    <lineage>
        <taxon>Bacteria</taxon>
        <taxon>Bacillati</taxon>
        <taxon>Actinomycetota</taxon>
        <taxon>Actinomycetes</taxon>
        <taxon>Streptosporangiales</taxon>
        <taxon>Thermomonosporaceae</taxon>
        <taxon>Actinomadura</taxon>
    </lineage>
</organism>
<dbReference type="RefSeq" id="WP_208242097.1">
    <property type="nucleotide sequence ID" value="NZ_JAGEPF010000010.1"/>
</dbReference>
<accession>A0ABS3RRP5</accession>
<keyword evidence="2" id="KW-0472">Membrane</keyword>
<evidence type="ECO:0000313" key="3">
    <source>
        <dbReference type="EMBL" id="MBO2459431.1"/>
    </source>
</evidence>
<feature type="region of interest" description="Disordered" evidence="1">
    <location>
        <begin position="210"/>
        <end position="327"/>
    </location>
</feature>
<feature type="region of interest" description="Disordered" evidence="1">
    <location>
        <begin position="84"/>
        <end position="108"/>
    </location>
</feature>
<feature type="compositionally biased region" description="Gly residues" evidence="1">
    <location>
        <begin position="223"/>
        <end position="232"/>
    </location>
</feature>
<gene>
    <name evidence="3" type="ORF">J4709_17780</name>
</gene>
<evidence type="ECO:0000313" key="4">
    <source>
        <dbReference type="Proteomes" id="UP000680206"/>
    </source>
</evidence>
<feature type="compositionally biased region" description="Low complexity" evidence="1">
    <location>
        <begin position="252"/>
        <end position="298"/>
    </location>
</feature>
<reference evidence="3 4" key="1">
    <citation type="submission" date="2021-03" db="EMBL/GenBank/DDBJ databases">
        <title>Actinomadura violae sp. nov., isolated from lichen in Thailand.</title>
        <authorList>
            <person name="Kanchanasin P."/>
            <person name="Saeng-In P."/>
            <person name="Phongsopitanun W."/>
            <person name="Yuki M."/>
            <person name="Kudo T."/>
            <person name="Ohkuma M."/>
            <person name="Tanasupawat S."/>
        </authorList>
    </citation>
    <scope>NUCLEOTIDE SEQUENCE [LARGE SCALE GENOMIC DNA]</scope>
    <source>
        <strain evidence="3 4">LCR2-06</strain>
    </source>
</reference>
<feature type="compositionally biased region" description="Polar residues" evidence="1">
    <location>
        <begin position="240"/>
        <end position="250"/>
    </location>
</feature>
<keyword evidence="4" id="KW-1185">Reference proteome</keyword>
<comment type="caution">
    <text evidence="3">The sequence shown here is derived from an EMBL/GenBank/DDBJ whole genome shotgun (WGS) entry which is preliminary data.</text>
</comment>
<evidence type="ECO:0000256" key="2">
    <source>
        <dbReference type="SAM" id="Phobius"/>
    </source>
</evidence>
<dbReference type="EMBL" id="JAGEPF010000010">
    <property type="protein sequence ID" value="MBO2459431.1"/>
    <property type="molecule type" value="Genomic_DNA"/>
</dbReference>
<name>A0ABS3RRP5_9ACTN</name>
<protein>
    <submittedName>
        <fullName evidence="3">Uncharacterized protein</fullName>
    </submittedName>
</protein>
<sequence>MRRKLPDVSTTQLIASGVATLVAAVGASYLGVYGTIIGAGLMSVMSTAGSAVVKHYLDQGRSQIKDLTHLQAAVNRRDTVEHAAAEAKSADPTRTVVWPPDDPNATNLDPNATRLDLNLPGGVSGNVPGGGDPNATRLDRTPAETVADALATAAGPDAVREVVRRSALDATADWVKQHWVKLVVSSAAIFAIVIGGITVYEAATGSPIGNGSGGGTTLSKALTGGGGGGGGTDESPKSPVPSTHATTSGDAPTDGPSGGVPSTGTPSSAPPTTTRPTEPTAPTSSAATTPSAPNTPDPTKSPEGGTGGDGQQNDNQNGAEPQITQGR</sequence>
<proteinExistence type="predicted"/>
<feature type="transmembrane region" description="Helical" evidence="2">
    <location>
        <begin position="12"/>
        <end position="30"/>
    </location>
</feature>